<evidence type="ECO:0000313" key="1">
    <source>
        <dbReference type="EMBL" id="CEP09326.1"/>
    </source>
</evidence>
<reference evidence="1 2" key="1">
    <citation type="submission" date="2014-09" db="EMBL/GenBank/DDBJ databases">
        <authorList>
            <person name="Ellenberger Sabrina"/>
        </authorList>
    </citation>
    <scope>NUCLEOTIDE SEQUENCE [LARGE SCALE GENOMIC DNA]</scope>
    <source>
        <strain evidence="1 2">CBS 412.66</strain>
    </source>
</reference>
<proteinExistence type="predicted"/>
<name>A0A0B7MTG2_9FUNG</name>
<gene>
    <name evidence="1" type="primary">PARPA_02811.1 scaffold 5338</name>
</gene>
<dbReference type="Proteomes" id="UP000054107">
    <property type="component" value="Unassembled WGS sequence"/>
</dbReference>
<dbReference type="EMBL" id="LN721376">
    <property type="protein sequence ID" value="CEP09326.1"/>
    <property type="molecule type" value="Genomic_DNA"/>
</dbReference>
<evidence type="ECO:0008006" key="3">
    <source>
        <dbReference type="Google" id="ProtNLM"/>
    </source>
</evidence>
<protein>
    <recommendedName>
        <fullName evidence="3">Integrase zinc-binding domain-containing protein</fullName>
    </recommendedName>
</protein>
<evidence type="ECO:0000313" key="2">
    <source>
        <dbReference type="Proteomes" id="UP000054107"/>
    </source>
</evidence>
<sequence length="147" mass="17019">MMAGWIETILDFTFEVVNLPGAMNIFPDLLSRLYSPVKNESKQLVLEESKVQSAERAARHFKRRGAKNVVKKKRYSKDHAVNIFATQVIENAKEDLDYMTTRDEDRDKLLQEIHMFGHYGAQALVREVHSQGLHWANVYEDAKRLVS</sequence>
<dbReference type="Gene3D" id="1.10.340.70">
    <property type="match status" value="1"/>
</dbReference>
<organism evidence="1 2">
    <name type="scientific">Parasitella parasitica</name>
    <dbReference type="NCBI Taxonomy" id="35722"/>
    <lineage>
        <taxon>Eukaryota</taxon>
        <taxon>Fungi</taxon>
        <taxon>Fungi incertae sedis</taxon>
        <taxon>Mucoromycota</taxon>
        <taxon>Mucoromycotina</taxon>
        <taxon>Mucoromycetes</taxon>
        <taxon>Mucorales</taxon>
        <taxon>Mucorineae</taxon>
        <taxon>Mucoraceae</taxon>
        <taxon>Parasitella</taxon>
    </lineage>
</organism>
<accession>A0A0B7MTG2</accession>
<dbReference type="AlphaFoldDB" id="A0A0B7MTG2"/>
<feature type="non-terminal residue" evidence="1">
    <location>
        <position position="147"/>
    </location>
</feature>
<dbReference type="OrthoDB" id="2285305at2759"/>
<keyword evidence="2" id="KW-1185">Reference proteome</keyword>